<protein>
    <submittedName>
        <fullName evidence="8">FtsX-like permease family protein</fullName>
    </submittedName>
</protein>
<evidence type="ECO:0000256" key="3">
    <source>
        <dbReference type="ARBA" id="ARBA00022692"/>
    </source>
</evidence>
<feature type="transmembrane region" description="Helical" evidence="6">
    <location>
        <begin position="313"/>
        <end position="336"/>
    </location>
</feature>
<dbReference type="Pfam" id="PF02687">
    <property type="entry name" value="FtsX"/>
    <property type="match status" value="1"/>
</dbReference>
<evidence type="ECO:0000256" key="1">
    <source>
        <dbReference type="ARBA" id="ARBA00004651"/>
    </source>
</evidence>
<feature type="transmembrane region" description="Helical" evidence="6">
    <location>
        <begin position="348"/>
        <end position="370"/>
    </location>
</feature>
<evidence type="ECO:0000256" key="6">
    <source>
        <dbReference type="SAM" id="Phobius"/>
    </source>
</evidence>
<organism evidence="8 9">
    <name type="scientific">Roseateles koreensis</name>
    <dbReference type="NCBI Taxonomy" id="2987526"/>
    <lineage>
        <taxon>Bacteria</taxon>
        <taxon>Pseudomonadati</taxon>
        <taxon>Pseudomonadota</taxon>
        <taxon>Betaproteobacteria</taxon>
        <taxon>Burkholderiales</taxon>
        <taxon>Sphaerotilaceae</taxon>
        <taxon>Roseateles</taxon>
    </lineage>
</organism>
<keyword evidence="9" id="KW-1185">Reference proteome</keyword>
<feature type="transmembrane region" description="Helical" evidence="6">
    <location>
        <begin position="255"/>
        <end position="274"/>
    </location>
</feature>
<evidence type="ECO:0000256" key="2">
    <source>
        <dbReference type="ARBA" id="ARBA00022475"/>
    </source>
</evidence>
<evidence type="ECO:0000259" key="7">
    <source>
        <dbReference type="Pfam" id="PF02687"/>
    </source>
</evidence>
<accession>A0ABT5KS16</accession>
<keyword evidence="2" id="KW-1003">Cell membrane</keyword>
<gene>
    <name evidence="8" type="ORF">PRZ01_10970</name>
</gene>
<name>A0ABT5KS16_9BURK</name>
<dbReference type="RefSeq" id="WP_273596821.1">
    <property type="nucleotide sequence ID" value="NZ_JAQQXS010000008.1"/>
</dbReference>
<dbReference type="EMBL" id="JAQQXS010000008">
    <property type="protein sequence ID" value="MDC8785715.1"/>
    <property type="molecule type" value="Genomic_DNA"/>
</dbReference>
<proteinExistence type="predicted"/>
<reference evidence="8 9" key="1">
    <citation type="submission" date="2022-10" db="EMBL/GenBank/DDBJ databases">
        <title>paucibacter sp. hw8 Genome sequencing.</title>
        <authorList>
            <person name="Park S."/>
        </authorList>
    </citation>
    <scope>NUCLEOTIDE SEQUENCE [LARGE SCALE GENOMIC DNA]</scope>
    <source>
        <strain evidence="9">hw8</strain>
    </source>
</reference>
<keyword evidence="4 6" id="KW-1133">Transmembrane helix</keyword>
<dbReference type="PANTHER" id="PTHR43738:SF3">
    <property type="entry name" value="ABC TRANSPORTER PERMEASE"/>
    <property type="match status" value="1"/>
</dbReference>
<evidence type="ECO:0000256" key="5">
    <source>
        <dbReference type="ARBA" id="ARBA00023136"/>
    </source>
</evidence>
<feature type="domain" description="ABC3 transporter permease C-terminal" evidence="7">
    <location>
        <begin position="261"/>
        <end position="376"/>
    </location>
</feature>
<dbReference type="InterPro" id="IPR051125">
    <property type="entry name" value="ABC-4/HrtB_transporter"/>
</dbReference>
<evidence type="ECO:0000256" key="4">
    <source>
        <dbReference type="ARBA" id="ARBA00022989"/>
    </source>
</evidence>
<comment type="caution">
    <text evidence="8">The sequence shown here is derived from an EMBL/GenBank/DDBJ whole genome shotgun (WGS) entry which is preliminary data.</text>
</comment>
<keyword evidence="5 6" id="KW-0472">Membrane</keyword>
<evidence type="ECO:0000313" key="8">
    <source>
        <dbReference type="EMBL" id="MDC8785715.1"/>
    </source>
</evidence>
<dbReference type="InterPro" id="IPR003838">
    <property type="entry name" value="ABC3_permease_C"/>
</dbReference>
<dbReference type="PANTHER" id="PTHR43738">
    <property type="entry name" value="ABC TRANSPORTER, MEMBRANE PROTEIN"/>
    <property type="match status" value="1"/>
</dbReference>
<dbReference type="Proteomes" id="UP001219862">
    <property type="component" value="Unassembled WGS sequence"/>
</dbReference>
<comment type="subcellular location">
    <subcellularLocation>
        <location evidence="1">Cell membrane</location>
        <topology evidence="1">Multi-pass membrane protein</topology>
    </subcellularLocation>
</comment>
<feature type="transmembrane region" description="Helical" evidence="6">
    <location>
        <begin position="20"/>
        <end position="44"/>
    </location>
</feature>
<sequence>MFILKLLLKNVFRHKLRTSLTLVGLVVAICAFGLLRTIVGAWYAGVEGSSSTRLVTRSAISLTFALPLNYGQRLKAVEGVSGISWSNWFGGVYITERNFFPQFAVEPSSYLALYPEYRLKDAERLAFLRDRQGIIVGRKLANKYGWAVGDQIPLRGTIYPGTWTFNLRGIWDGAEAKTDENHMLMHWAYLNETIRKLYPKRADAVGVYILGINDPQNAALISQRVDALFKNSLAETLTETESAFQLSFVSMSETILVAINAVSLIIVVIIMAVMANTMTMTARERLAEYATLKALGFPPAFVVRLLFGESLLIALIGGGIGLALTLPLAAGFASAVGSLFPSFRVTGLTMALQLLAALIVGVVAAAWPAWKMSRIDIVQGLRHVA</sequence>
<evidence type="ECO:0000313" key="9">
    <source>
        <dbReference type="Proteomes" id="UP001219862"/>
    </source>
</evidence>
<keyword evidence="3 6" id="KW-0812">Transmembrane</keyword>